<evidence type="ECO:0000313" key="8">
    <source>
        <dbReference type="Proteomes" id="UP000677265"/>
    </source>
</evidence>
<evidence type="ECO:0000256" key="1">
    <source>
        <dbReference type="ARBA" id="ARBA00009437"/>
    </source>
</evidence>
<sequence length="291" mass="33166">MEIKDLRIFQKVAEFGSISKAAKSLNYVQSYVTVRIRQLEEELQTELFHRSSRGMVINSEGKKLLFYAQKIISMVDEMLKVVQDSDNPVGTLEIGTVETLYKLPLILSAYHKKYPNIDLSLVSGVTEDLVEDILSYKLDGAFVTGNFNHPQIAQYEVFEEELVLISNKEEVPFEELKNKPLLVFKQGCSYRSKLEGWVRDEGRINAKIMEFGTWETILGSVIAGLGITIIPKSTVSLLEADGVVRIYHIPEKYSKITTVFIRRADSFLTNTMQKFIETIKDVSHQEKKVES</sequence>
<evidence type="ECO:0000256" key="4">
    <source>
        <dbReference type="ARBA" id="ARBA00023163"/>
    </source>
</evidence>
<dbReference type="Pfam" id="PF00126">
    <property type="entry name" value="HTH_1"/>
    <property type="match status" value="1"/>
</dbReference>
<dbReference type="Gene3D" id="1.10.10.10">
    <property type="entry name" value="Winged helix-like DNA-binding domain superfamily/Winged helix DNA-binding domain"/>
    <property type="match status" value="1"/>
</dbReference>
<dbReference type="EMBL" id="JAGYPE010000009">
    <property type="protein sequence ID" value="MBS4187691.1"/>
    <property type="molecule type" value="Genomic_DNA"/>
</dbReference>
<dbReference type="RefSeq" id="WP_213147530.1">
    <property type="nucleotide sequence ID" value="NZ_JAGYPE020000058.1"/>
</dbReference>
<evidence type="ECO:0000313" key="6">
    <source>
        <dbReference type="EMBL" id="MBS4187691.1"/>
    </source>
</evidence>
<dbReference type="InterPro" id="IPR036390">
    <property type="entry name" value="WH_DNA-bd_sf"/>
</dbReference>
<dbReference type="Pfam" id="PF03466">
    <property type="entry name" value="LysR_substrate"/>
    <property type="match status" value="1"/>
</dbReference>
<dbReference type="SUPFAM" id="SSF46785">
    <property type="entry name" value="Winged helix' DNA-binding domain"/>
    <property type="match status" value="1"/>
</dbReference>
<keyword evidence="4" id="KW-0804">Transcription</keyword>
<dbReference type="AlphaFoldDB" id="A0A942T9Z9"/>
<evidence type="ECO:0000259" key="5">
    <source>
        <dbReference type="PROSITE" id="PS50931"/>
    </source>
</evidence>
<proteinExistence type="inferred from homology"/>
<gene>
    <name evidence="7" type="ORF">KHB02_023510</name>
    <name evidence="6" type="ORF">KHB02_40665</name>
</gene>
<keyword evidence="3" id="KW-0238">DNA-binding</keyword>
<dbReference type="InterPro" id="IPR005119">
    <property type="entry name" value="LysR_subst-bd"/>
</dbReference>
<evidence type="ECO:0000256" key="3">
    <source>
        <dbReference type="ARBA" id="ARBA00023125"/>
    </source>
</evidence>
<dbReference type="EMBL" id="JAGYPE020000058">
    <property type="protein sequence ID" value="MCH6268505.1"/>
    <property type="molecule type" value="Genomic_DNA"/>
</dbReference>
<comment type="similarity">
    <text evidence="1">Belongs to the LysR transcriptional regulatory family.</text>
</comment>
<dbReference type="GO" id="GO:0000976">
    <property type="term" value="F:transcription cis-regulatory region binding"/>
    <property type="evidence" value="ECO:0007669"/>
    <property type="project" value="TreeGrafter"/>
</dbReference>
<reference evidence="6" key="1">
    <citation type="submission" date="2021-05" db="EMBL/GenBank/DDBJ databases">
        <title>Novel Bacillus species.</title>
        <authorList>
            <person name="Liu G."/>
        </authorList>
    </citation>
    <scope>NUCLEOTIDE SEQUENCE</scope>
    <source>
        <strain evidence="6 8">FJAT-50051</strain>
    </source>
</reference>
<dbReference type="CDD" id="cd08442">
    <property type="entry name" value="PBP2_YofA_SoxR_like"/>
    <property type="match status" value="1"/>
</dbReference>
<evidence type="ECO:0000313" key="7">
    <source>
        <dbReference type="EMBL" id="MCH6268505.1"/>
    </source>
</evidence>
<dbReference type="Proteomes" id="UP000677265">
    <property type="component" value="Unassembled WGS sequence"/>
</dbReference>
<dbReference type="FunFam" id="1.10.10.10:FF:000001">
    <property type="entry name" value="LysR family transcriptional regulator"/>
    <property type="match status" value="1"/>
</dbReference>
<dbReference type="SUPFAM" id="SSF53850">
    <property type="entry name" value="Periplasmic binding protein-like II"/>
    <property type="match status" value="1"/>
</dbReference>
<dbReference type="InterPro" id="IPR036388">
    <property type="entry name" value="WH-like_DNA-bd_sf"/>
</dbReference>
<dbReference type="InterPro" id="IPR000847">
    <property type="entry name" value="LysR_HTH_N"/>
</dbReference>
<dbReference type="Gene3D" id="3.40.190.290">
    <property type="match status" value="1"/>
</dbReference>
<dbReference type="PROSITE" id="PS50931">
    <property type="entry name" value="HTH_LYSR"/>
    <property type="match status" value="1"/>
</dbReference>
<dbReference type="PRINTS" id="PR00039">
    <property type="entry name" value="HTHLYSR"/>
</dbReference>
<organism evidence="6">
    <name type="scientific">Neobacillus citreus</name>
    <dbReference type="NCBI Taxonomy" id="2833578"/>
    <lineage>
        <taxon>Bacteria</taxon>
        <taxon>Bacillati</taxon>
        <taxon>Bacillota</taxon>
        <taxon>Bacilli</taxon>
        <taxon>Bacillales</taxon>
        <taxon>Bacillaceae</taxon>
        <taxon>Neobacillus</taxon>
    </lineage>
</organism>
<evidence type="ECO:0000256" key="2">
    <source>
        <dbReference type="ARBA" id="ARBA00023015"/>
    </source>
</evidence>
<dbReference type="GO" id="GO:0003700">
    <property type="term" value="F:DNA-binding transcription factor activity"/>
    <property type="evidence" value="ECO:0007669"/>
    <property type="project" value="InterPro"/>
</dbReference>
<keyword evidence="2" id="KW-0805">Transcription regulation</keyword>
<comment type="caution">
    <text evidence="6">The sequence shown here is derived from an EMBL/GenBank/DDBJ whole genome shotgun (WGS) entry which is preliminary data.</text>
</comment>
<feature type="domain" description="HTH lysR-type" evidence="5">
    <location>
        <begin position="1"/>
        <end position="58"/>
    </location>
</feature>
<keyword evidence="8" id="KW-1185">Reference proteome</keyword>
<protein>
    <submittedName>
        <fullName evidence="6">LysR family transcriptional regulator</fullName>
    </submittedName>
</protein>
<dbReference type="PANTHER" id="PTHR30126:SF40">
    <property type="entry name" value="HTH-TYPE TRANSCRIPTIONAL REGULATOR GLTR"/>
    <property type="match status" value="1"/>
</dbReference>
<dbReference type="PANTHER" id="PTHR30126">
    <property type="entry name" value="HTH-TYPE TRANSCRIPTIONAL REGULATOR"/>
    <property type="match status" value="1"/>
</dbReference>
<name>A0A942T9Z9_9BACI</name>
<accession>A0A942T9Z9</accession>